<keyword evidence="3" id="KW-0489">Methyltransferase</keyword>
<keyword evidence="1" id="KW-0963">Cytoplasm</keyword>
<reference evidence="7" key="1">
    <citation type="submission" date="2018-05" db="EMBL/GenBank/DDBJ databases">
        <authorList>
            <person name="Lanie J.A."/>
            <person name="Ng W.-L."/>
            <person name="Kazmierczak K.M."/>
            <person name="Andrzejewski T.M."/>
            <person name="Davidsen T.M."/>
            <person name="Wayne K.J."/>
            <person name="Tettelin H."/>
            <person name="Glass J.I."/>
            <person name="Rusch D."/>
            <person name="Podicherti R."/>
            <person name="Tsui H.-C.T."/>
            <person name="Winkler M.E."/>
        </authorList>
    </citation>
    <scope>NUCLEOTIDE SEQUENCE</scope>
</reference>
<protein>
    <recommendedName>
        <fullName evidence="6">Tetrapyrrole methylase domain-containing protein</fullName>
    </recommendedName>
</protein>
<dbReference type="Pfam" id="PF00590">
    <property type="entry name" value="TP_methylase"/>
    <property type="match status" value="1"/>
</dbReference>
<dbReference type="EMBL" id="UINC01174103">
    <property type="protein sequence ID" value="SVD80056.1"/>
    <property type="molecule type" value="Genomic_DNA"/>
</dbReference>
<feature type="domain" description="Tetrapyrrole methylase" evidence="6">
    <location>
        <begin position="13"/>
        <end position="143"/>
    </location>
</feature>
<dbReference type="SUPFAM" id="SSF53790">
    <property type="entry name" value="Tetrapyrrole methylase"/>
    <property type="match status" value="1"/>
</dbReference>
<dbReference type="GO" id="GO:0032259">
    <property type="term" value="P:methylation"/>
    <property type="evidence" value="ECO:0007669"/>
    <property type="project" value="UniProtKB-KW"/>
</dbReference>
<feature type="non-terminal residue" evidence="7">
    <location>
        <position position="160"/>
    </location>
</feature>
<keyword evidence="2" id="KW-0698">rRNA processing</keyword>
<dbReference type="Gene3D" id="3.30.950.10">
    <property type="entry name" value="Methyltransferase, Cobalt-precorrin-4 Transmethylase, Domain 2"/>
    <property type="match status" value="1"/>
</dbReference>
<sequence>MHNKEGVEVSIGTLFIVSTPIGNLKDITHRSLELLKSVDLIAAEDTRRTGVLLKHYEIKTPLSSFNSYNQVKKGKQFIARLTNGYDLALVSDAGTPGVSDPLYNLTRAALDEDIPVVSLPGPSAVLAALTISGLPVNRFTFEGFLPRKKGRTKLIKELAD</sequence>
<dbReference type="GO" id="GO:0006364">
    <property type="term" value="P:rRNA processing"/>
    <property type="evidence" value="ECO:0007669"/>
    <property type="project" value="UniProtKB-KW"/>
</dbReference>
<dbReference type="AlphaFoldDB" id="A0A382Y9R5"/>
<evidence type="ECO:0000259" key="6">
    <source>
        <dbReference type="Pfam" id="PF00590"/>
    </source>
</evidence>
<dbReference type="InterPro" id="IPR008189">
    <property type="entry name" value="rRNA_ssu_MeTfrase_I"/>
</dbReference>
<dbReference type="InterPro" id="IPR014777">
    <property type="entry name" value="4pyrrole_Mease_sub1"/>
</dbReference>
<dbReference type="CDD" id="cd11648">
    <property type="entry name" value="RsmI"/>
    <property type="match status" value="1"/>
</dbReference>
<evidence type="ECO:0000256" key="4">
    <source>
        <dbReference type="ARBA" id="ARBA00022679"/>
    </source>
</evidence>
<evidence type="ECO:0000256" key="3">
    <source>
        <dbReference type="ARBA" id="ARBA00022603"/>
    </source>
</evidence>
<gene>
    <name evidence="7" type="ORF">METZ01_LOCUS432910</name>
</gene>
<evidence type="ECO:0000256" key="2">
    <source>
        <dbReference type="ARBA" id="ARBA00022552"/>
    </source>
</evidence>
<proteinExistence type="predicted"/>
<dbReference type="PANTHER" id="PTHR46111:SF1">
    <property type="entry name" value="RIBOSOMAL RNA SMALL SUBUNIT METHYLTRANSFERASE I"/>
    <property type="match status" value="1"/>
</dbReference>
<dbReference type="InterPro" id="IPR000878">
    <property type="entry name" value="4pyrrol_Mease"/>
</dbReference>
<keyword evidence="4" id="KW-0808">Transferase</keyword>
<dbReference type="InterPro" id="IPR014776">
    <property type="entry name" value="4pyrrole_Mease_sub2"/>
</dbReference>
<evidence type="ECO:0000313" key="7">
    <source>
        <dbReference type="EMBL" id="SVD80056.1"/>
    </source>
</evidence>
<evidence type="ECO:0000256" key="1">
    <source>
        <dbReference type="ARBA" id="ARBA00022490"/>
    </source>
</evidence>
<name>A0A382Y9R5_9ZZZZ</name>
<evidence type="ECO:0000256" key="5">
    <source>
        <dbReference type="ARBA" id="ARBA00022691"/>
    </source>
</evidence>
<dbReference type="InterPro" id="IPR035996">
    <property type="entry name" value="4pyrrol_Methylase_sf"/>
</dbReference>
<dbReference type="PANTHER" id="PTHR46111">
    <property type="entry name" value="RIBOSOMAL RNA SMALL SUBUNIT METHYLTRANSFERASE I"/>
    <property type="match status" value="1"/>
</dbReference>
<dbReference type="Gene3D" id="3.40.1010.10">
    <property type="entry name" value="Cobalt-precorrin-4 Transmethylase, Domain 1"/>
    <property type="match status" value="1"/>
</dbReference>
<dbReference type="GO" id="GO:0008168">
    <property type="term" value="F:methyltransferase activity"/>
    <property type="evidence" value="ECO:0007669"/>
    <property type="project" value="UniProtKB-KW"/>
</dbReference>
<accession>A0A382Y9R5</accession>
<keyword evidence="5" id="KW-0949">S-adenosyl-L-methionine</keyword>
<organism evidence="7">
    <name type="scientific">marine metagenome</name>
    <dbReference type="NCBI Taxonomy" id="408172"/>
    <lineage>
        <taxon>unclassified sequences</taxon>
        <taxon>metagenomes</taxon>
        <taxon>ecological metagenomes</taxon>
    </lineage>
</organism>